<organism evidence="7 8">
    <name type="scientific">Hyalangium rubrum</name>
    <dbReference type="NCBI Taxonomy" id="3103134"/>
    <lineage>
        <taxon>Bacteria</taxon>
        <taxon>Pseudomonadati</taxon>
        <taxon>Myxococcota</taxon>
        <taxon>Myxococcia</taxon>
        <taxon>Myxococcales</taxon>
        <taxon>Cystobacterineae</taxon>
        <taxon>Archangiaceae</taxon>
        <taxon>Hyalangium</taxon>
    </lineage>
</organism>
<feature type="domain" description="HTH tetR-type" evidence="6">
    <location>
        <begin position="6"/>
        <end position="66"/>
    </location>
</feature>
<protein>
    <submittedName>
        <fullName evidence="7">Helix-turn-helix domain-containing protein</fullName>
    </submittedName>
</protein>
<evidence type="ECO:0000313" key="7">
    <source>
        <dbReference type="EMBL" id="MDY7225321.1"/>
    </source>
</evidence>
<dbReference type="PRINTS" id="PR00455">
    <property type="entry name" value="HTHTETR"/>
</dbReference>
<proteinExistence type="predicted"/>
<keyword evidence="5" id="KW-0812">Transmembrane</keyword>
<dbReference type="EMBL" id="JAXIVS010000001">
    <property type="protein sequence ID" value="MDY7225321.1"/>
    <property type="molecule type" value="Genomic_DNA"/>
</dbReference>
<gene>
    <name evidence="7" type="ORF">SYV04_02965</name>
</gene>
<feature type="transmembrane region" description="Helical" evidence="5">
    <location>
        <begin position="157"/>
        <end position="177"/>
    </location>
</feature>
<dbReference type="PROSITE" id="PS50977">
    <property type="entry name" value="HTH_TETR_2"/>
    <property type="match status" value="1"/>
</dbReference>
<keyword evidence="8" id="KW-1185">Reference proteome</keyword>
<evidence type="ECO:0000259" key="6">
    <source>
        <dbReference type="PROSITE" id="PS50977"/>
    </source>
</evidence>
<name>A0ABU5GVV8_9BACT</name>
<dbReference type="RefSeq" id="WP_321544032.1">
    <property type="nucleotide sequence ID" value="NZ_JAXIVS010000001.1"/>
</dbReference>
<keyword evidence="3" id="KW-0804">Transcription</keyword>
<dbReference type="PANTHER" id="PTHR30055:SF234">
    <property type="entry name" value="HTH-TYPE TRANSCRIPTIONAL REGULATOR BETI"/>
    <property type="match status" value="1"/>
</dbReference>
<evidence type="ECO:0000256" key="4">
    <source>
        <dbReference type="PROSITE-ProRule" id="PRU00335"/>
    </source>
</evidence>
<sequence length="198" mass="22095">MAERNQAVRTRILLAAVTCIERDGLEATGIREIAREAGVNSAAINYYFQSKDNLIALALEGTLEEAFGAFLSDFDKQRASGLEVKAALEKVLEDYLMHSTRFPRIAHAHLRDALVKQSYDAMAVKRLNAFLAELTPRIAPAVPHLSETALRIALSQIWAALMLLGMLPGLFQAFVPLNFDREEDRRAWGRQILKVLFG</sequence>
<dbReference type="Proteomes" id="UP001291309">
    <property type="component" value="Unassembled WGS sequence"/>
</dbReference>
<keyword evidence="1" id="KW-0805">Transcription regulation</keyword>
<dbReference type="SUPFAM" id="SSF46689">
    <property type="entry name" value="Homeodomain-like"/>
    <property type="match status" value="1"/>
</dbReference>
<evidence type="ECO:0000256" key="2">
    <source>
        <dbReference type="ARBA" id="ARBA00023125"/>
    </source>
</evidence>
<keyword evidence="5" id="KW-0472">Membrane</keyword>
<keyword evidence="2 4" id="KW-0238">DNA-binding</keyword>
<dbReference type="InterPro" id="IPR050109">
    <property type="entry name" value="HTH-type_TetR-like_transc_reg"/>
</dbReference>
<dbReference type="InterPro" id="IPR009057">
    <property type="entry name" value="Homeodomain-like_sf"/>
</dbReference>
<evidence type="ECO:0000256" key="5">
    <source>
        <dbReference type="SAM" id="Phobius"/>
    </source>
</evidence>
<keyword evidence="5" id="KW-1133">Transmembrane helix</keyword>
<evidence type="ECO:0000256" key="1">
    <source>
        <dbReference type="ARBA" id="ARBA00023015"/>
    </source>
</evidence>
<dbReference type="PANTHER" id="PTHR30055">
    <property type="entry name" value="HTH-TYPE TRANSCRIPTIONAL REGULATOR RUTR"/>
    <property type="match status" value="1"/>
</dbReference>
<dbReference type="InterPro" id="IPR001647">
    <property type="entry name" value="HTH_TetR"/>
</dbReference>
<comment type="caution">
    <text evidence="7">The sequence shown here is derived from an EMBL/GenBank/DDBJ whole genome shotgun (WGS) entry which is preliminary data.</text>
</comment>
<evidence type="ECO:0000256" key="3">
    <source>
        <dbReference type="ARBA" id="ARBA00023163"/>
    </source>
</evidence>
<feature type="DNA-binding region" description="H-T-H motif" evidence="4">
    <location>
        <begin position="29"/>
        <end position="48"/>
    </location>
</feature>
<reference evidence="7 8" key="1">
    <citation type="submission" date="2023-12" db="EMBL/GenBank/DDBJ databases">
        <title>the genome sequence of Hyalangium sp. s54d21.</title>
        <authorList>
            <person name="Zhang X."/>
        </authorList>
    </citation>
    <scope>NUCLEOTIDE SEQUENCE [LARGE SCALE GENOMIC DNA]</scope>
    <source>
        <strain evidence="8">s54d21</strain>
    </source>
</reference>
<evidence type="ECO:0000313" key="8">
    <source>
        <dbReference type="Proteomes" id="UP001291309"/>
    </source>
</evidence>
<dbReference type="Pfam" id="PF00440">
    <property type="entry name" value="TetR_N"/>
    <property type="match status" value="1"/>
</dbReference>
<dbReference type="Gene3D" id="1.10.357.10">
    <property type="entry name" value="Tetracycline Repressor, domain 2"/>
    <property type="match status" value="1"/>
</dbReference>
<accession>A0ABU5GVV8</accession>